<dbReference type="InterPro" id="IPR051400">
    <property type="entry name" value="HAD-like_hydrolase"/>
</dbReference>
<dbReference type="SFLD" id="SFLDG01129">
    <property type="entry name" value="C1.5:_HAD__Beta-PGM__Phosphata"/>
    <property type="match status" value="1"/>
</dbReference>
<gene>
    <name evidence="4" type="ordered locus">Asuc_1975</name>
</gene>
<sequence length="236" mass="27294">MKFYRTLQPFKVISFDLDDTLYDNREVIRNANHEFLSRLRQASQISELNDEIWQAWKERAARQEPVLCEDVTAWRKLAMQQMLAHYGKNAEEIKHISYGVIQHFLQWRHKITIPSKSMAVLNLLKQRYRLAVITNGNVSPSRVGFNQFDVVFCGGLQGRAKPHRDLFHQTAEYFGIQPHEILHIGDDLVTDVQGAVQAGCQAGWVNLSDKNIREFNDATLLPTMEISDLVQLIELF</sequence>
<dbReference type="STRING" id="339671.Asuc_1975"/>
<accession>A6VQS5</accession>
<keyword evidence="3" id="KW-0460">Magnesium</keyword>
<keyword evidence="5" id="KW-1185">Reference proteome</keyword>
<comment type="cofactor">
    <cofactor evidence="1">
        <name>Mg(2+)</name>
        <dbReference type="ChEBI" id="CHEBI:18420"/>
    </cofactor>
</comment>
<reference evidence="5" key="1">
    <citation type="journal article" date="2010" name="BMC Genomics">
        <title>A genomic perspective on the potential of Actinobacillus succinogenes for industrial succinate production.</title>
        <authorList>
            <person name="McKinlay J.B."/>
            <person name="Laivenieks M."/>
            <person name="Schindler B.D."/>
            <person name="McKinlay A.A."/>
            <person name="Siddaramappa S."/>
            <person name="Challacombe J.F."/>
            <person name="Lowry S.R."/>
            <person name="Clum A."/>
            <person name="Lapidus A.L."/>
            <person name="Burkhart K.B."/>
            <person name="Harkins V."/>
            <person name="Vieille C."/>
        </authorList>
    </citation>
    <scope>NUCLEOTIDE SEQUENCE [LARGE SCALE GENOMIC DNA]</scope>
    <source>
        <strain evidence="5">ATCC 55618 / DSM 22257 / CCUG 43843 / 130Z</strain>
    </source>
</reference>
<evidence type="ECO:0000256" key="1">
    <source>
        <dbReference type="ARBA" id="ARBA00001946"/>
    </source>
</evidence>
<dbReference type="RefSeq" id="WP_012073699.1">
    <property type="nucleotide sequence ID" value="NC_009655.1"/>
</dbReference>
<dbReference type="Pfam" id="PF00702">
    <property type="entry name" value="Hydrolase"/>
    <property type="match status" value="1"/>
</dbReference>
<dbReference type="NCBIfam" id="TIGR01509">
    <property type="entry name" value="HAD-SF-IA-v3"/>
    <property type="match status" value="1"/>
</dbReference>
<dbReference type="NCBIfam" id="TIGR01549">
    <property type="entry name" value="HAD-SF-IA-v1"/>
    <property type="match status" value="1"/>
</dbReference>
<organism evidence="4 5">
    <name type="scientific">Actinobacillus succinogenes (strain ATCC 55618 / DSM 22257 / CCUG 43843 / 130Z)</name>
    <dbReference type="NCBI Taxonomy" id="339671"/>
    <lineage>
        <taxon>Bacteria</taxon>
        <taxon>Pseudomonadati</taxon>
        <taxon>Pseudomonadota</taxon>
        <taxon>Gammaproteobacteria</taxon>
        <taxon>Pasteurellales</taxon>
        <taxon>Pasteurellaceae</taxon>
        <taxon>Actinobacillus</taxon>
    </lineage>
</organism>
<dbReference type="Gene3D" id="1.20.120.1600">
    <property type="match status" value="1"/>
</dbReference>
<proteinExistence type="predicted"/>
<name>A6VQS5_ACTSZ</name>
<dbReference type="SUPFAM" id="SSF56784">
    <property type="entry name" value="HAD-like"/>
    <property type="match status" value="1"/>
</dbReference>
<dbReference type="Proteomes" id="UP000001114">
    <property type="component" value="Chromosome"/>
</dbReference>
<dbReference type="KEGG" id="asu:Asuc_1975"/>
<dbReference type="PANTHER" id="PTHR46470:SF4">
    <property type="entry name" value="5-AMINO-6-(5-PHOSPHO-D-RIBITYLAMINO)URACIL PHOSPHATASE YIGB"/>
    <property type="match status" value="1"/>
</dbReference>
<dbReference type="SFLD" id="SFLDS00003">
    <property type="entry name" value="Haloacid_Dehalogenase"/>
    <property type="match status" value="1"/>
</dbReference>
<evidence type="ECO:0000313" key="4">
    <source>
        <dbReference type="EMBL" id="ABR75322.1"/>
    </source>
</evidence>
<dbReference type="eggNOG" id="COG1011">
    <property type="taxonomic scope" value="Bacteria"/>
</dbReference>
<dbReference type="GO" id="GO:0009231">
    <property type="term" value="P:riboflavin biosynthetic process"/>
    <property type="evidence" value="ECO:0007669"/>
    <property type="project" value="TreeGrafter"/>
</dbReference>
<evidence type="ECO:0000256" key="2">
    <source>
        <dbReference type="ARBA" id="ARBA00022801"/>
    </source>
</evidence>
<evidence type="ECO:0000313" key="5">
    <source>
        <dbReference type="Proteomes" id="UP000001114"/>
    </source>
</evidence>
<dbReference type="Gene3D" id="3.40.50.1000">
    <property type="entry name" value="HAD superfamily/HAD-like"/>
    <property type="match status" value="1"/>
</dbReference>
<dbReference type="GO" id="GO:0016787">
    <property type="term" value="F:hydrolase activity"/>
    <property type="evidence" value="ECO:0007669"/>
    <property type="project" value="UniProtKB-KW"/>
</dbReference>
<dbReference type="OrthoDB" id="367448at2"/>
<evidence type="ECO:0000256" key="3">
    <source>
        <dbReference type="ARBA" id="ARBA00022842"/>
    </source>
</evidence>
<dbReference type="InterPro" id="IPR023214">
    <property type="entry name" value="HAD_sf"/>
</dbReference>
<dbReference type="InterPro" id="IPR006439">
    <property type="entry name" value="HAD-SF_hydro_IA"/>
</dbReference>
<dbReference type="InterPro" id="IPR036412">
    <property type="entry name" value="HAD-like_sf"/>
</dbReference>
<protein>
    <submittedName>
        <fullName evidence="4">HAD-superfamily hydrolase, subfamily IA, variant 1</fullName>
    </submittedName>
</protein>
<keyword evidence="2 4" id="KW-0378">Hydrolase</keyword>
<dbReference type="AlphaFoldDB" id="A6VQS5"/>
<dbReference type="PANTHER" id="PTHR46470">
    <property type="entry name" value="N-ACYLNEURAMINATE-9-PHOSPHATASE"/>
    <property type="match status" value="1"/>
</dbReference>
<dbReference type="EMBL" id="CP000746">
    <property type="protein sequence ID" value="ABR75322.1"/>
    <property type="molecule type" value="Genomic_DNA"/>
</dbReference>
<dbReference type="HOGENOM" id="CLU_045011_8_2_6"/>